<keyword evidence="1" id="KW-0472">Membrane</keyword>
<evidence type="ECO:0000256" key="1">
    <source>
        <dbReference type="SAM" id="Phobius"/>
    </source>
</evidence>
<sequence>MNMPTMQELTQIWEVIIIWIKYMLMHLAIAMPIMFIVMKFLNVNKKFAKLLK</sequence>
<reference evidence="2" key="1">
    <citation type="journal article" date="2014" name="Genome Biol. Evol.">
        <title>Three classes of plasmid (47-63 kb) carry the type B neurotoxin gene cluster of group II Clostridium botulinum.</title>
        <authorList>
            <person name="Carter A.T."/>
            <person name="Austin J.W."/>
            <person name="Weedmark K.A."/>
            <person name="Corbett C."/>
            <person name="Peck M.W."/>
        </authorList>
    </citation>
    <scope>NUCLEOTIDE SEQUENCE</scope>
    <source>
        <strain evidence="2">DB2</strain>
        <plasmid evidence="2">pDB2</plasmid>
    </source>
</reference>
<organism evidence="2">
    <name type="scientific">Clostridium botulinum</name>
    <dbReference type="NCBI Taxonomy" id="1491"/>
    <lineage>
        <taxon>Bacteria</taxon>
        <taxon>Bacillati</taxon>
        <taxon>Bacillota</taxon>
        <taxon>Clostridia</taxon>
        <taxon>Eubacteriales</taxon>
        <taxon>Clostridiaceae</taxon>
        <taxon>Clostridium</taxon>
    </lineage>
</organism>
<keyword evidence="2" id="KW-0614">Plasmid</keyword>
<accession>A0A0A0UUQ6</accession>
<protein>
    <submittedName>
        <fullName evidence="2">Uncharacterized protein</fullName>
    </submittedName>
</protein>
<dbReference type="EMBL" id="KJ776585">
    <property type="protein sequence ID" value="AIW55033.1"/>
    <property type="molecule type" value="Genomic_DNA"/>
</dbReference>
<keyword evidence="1" id="KW-0812">Transmembrane</keyword>
<feature type="transmembrane region" description="Helical" evidence="1">
    <location>
        <begin position="12"/>
        <end position="37"/>
    </location>
</feature>
<proteinExistence type="predicted"/>
<evidence type="ECO:0000313" key="2">
    <source>
        <dbReference type="EMBL" id="AIW55033.1"/>
    </source>
</evidence>
<geneLocation type="plasmid" evidence="2">
    <name>pDB2</name>
</geneLocation>
<name>A0A0A0UUQ6_CLOBO</name>
<keyword evidence="1" id="KW-1133">Transmembrane helix</keyword>
<dbReference type="AlphaFoldDB" id="A0A0A0UUQ6"/>